<evidence type="ECO:0000313" key="5">
    <source>
        <dbReference type="Proteomes" id="UP000311605"/>
    </source>
</evidence>
<gene>
    <name evidence="4" type="ORF">FHP24_06975</name>
</gene>
<dbReference type="Pfam" id="PF05239">
    <property type="entry name" value="PRC"/>
    <property type="match status" value="1"/>
</dbReference>
<dbReference type="Proteomes" id="UP000311605">
    <property type="component" value="Unassembled WGS sequence"/>
</dbReference>
<keyword evidence="5" id="KW-1185">Reference proteome</keyword>
<comment type="caution">
    <text evidence="4">The sequence shown here is derived from an EMBL/GenBank/DDBJ whole genome shotgun (WGS) entry which is preliminary data.</text>
</comment>
<proteinExistence type="predicted"/>
<feature type="compositionally biased region" description="Polar residues" evidence="1">
    <location>
        <begin position="191"/>
        <end position="202"/>
    </location>
</feature>
<organism evidence="4 5">
    <name type="scientific">Aliirhizobium smilacinae</name>
    <dbReference type="NCBI Taxonomy" id="1395944"/>
    <lineage>
        <taxon>Bacteria</taxon>
        <taxon>Pseudomonadati</taxon>
        <taxon>Pseudomonadota</taxon>
        <taxon>Alphaproteobacteria</taxon>
        <taxon>Hyphomicrobiales</taxon>
        <taxon>Rhizobiaceae</taxon>
        <taxon>Aliirhizobium</taxon>
    </lineage>
</organism>
<protein>
    <submittedName>
        <fullName evidence="4">PRC-barrel domain containing protein</fullName>
    </submittedName>
</protein>
<dbReference type="EMBL" id="VDMN01000001">
    <property type="protein sequence ID" value="TNM65961.1"/>
    <property type="molecule type" value="Genomic_DNA"/>
</dbReference>
<dbReference type="InterPro" id="IPR027275">
    <property type="entry name" value="PRC-brl_dom"/>
</dbReference>
<dbReference type="OrthoDB" id="7818259at2"/>
<evidence type="ECO:0000256" key="1">
    <source>
        <dbReference type="SAM" id="MobiDB-lite"/>
    </source>
</evidence>
<dbReference type="InterPro" id="IPR011033">
    <property type="entry name" value="PRC_barrel-like_sf"/>
</dbReference>
<name>A0A5C4XSC6_9HYPH</name>
<dbReference type="PANTHER" id="PTHR36505:SF1">
    <property type="entry name" value="BLR1072 PROTEIN"/>
    <property type="match status" value="1"/>
</dbReference>
<dbReference type="AlphaFoldDB" id="A0A5C4XSC6"/>
<dbReference type="PANTHER" id="PTHR36505">
    <property type="entry name" value="BLR1072 PROTEIN"/>
    <property type="match status" value="1"/>
</dbReference>
<feature type="signal peptide" evidence="2">
    <location>
        <begin position="1"/>
        <end position="24"/>
    </location>
</feature>
<feature type="domain" description="PRC-barrel" evidence="3">
    <location>
        <begin position="69"/>
        <end position="134"/>
    </location>
</feature>
<evidence type="ECO:0000313" key="4">
    <source>
        <dbReference type="EMBL" id="TNM65961.1"/>
    </source>
</evidence>
<dbReference type="RefSeq" id="WP_139674760.1">
    <property type="nucleotide sequence ID" value="NZ_VDMN01000001.1"/>
</dbReference>
<dbReference type="SUPFAM" id="SSF50346">
    <property type="entry name" value="PRC-barrel domain"/>
    <property type="match status" value="1"/>
</dbReference>
<accession>A0A5C4XSC6</accession>
<evidence type="ECO:0000259" key="3">
    <source>
        <dbReference type="Pfam" id="PF05239"/>
    </source>
</evidence>
<feature type="compositionally biased region" description="Low complexity" evidence="1">
    <location>
        <begin position="166"/>
        <end position="190"/>
    </location>
</feature>
<evidence type="ECO:0000256" key="2">
    <source>
        <dbReference type="SAM" id="SignalP"/>
    </source>
</evidence>
<sequence length="202" mass="20110">MKKTFAAIIATALMTSTALAPAFAQTNNATPATPAAPTAPAETNTMAPAAGSAMSAAGDAAYLTQQTETQVSANEYIGKQIYNAGDESIGKVNDLILEQNGGIVAAVVGVGGFLGIGAKDVALPMSKVSLTRDAANNNDVRLTTTETAEALQAAPEFKTLSDKQAATDTTTTSSTTTAPATSAAPATPSTGGDTNSSTAPKP</sequence>
<keyword evidence="2" id="KW-0732">Signal</keyword>
<reference evidence="4 5" key="1">
    <citation type="submission" date="2019-06" db="EMBL/GenBank/DDBJ databases">
        <title>The draft genome of Rhizobium smilacinae PTYR-5.</title>
        <authorList>
            <person name="Liu L."/>
            <person name="Li L."/>
            <person name="Zhang X."/>
        </authorList>
    </citation>
    <scope>NUCLEOTIDE SEQUENCE [LARGE SCALE GENOMIC DNA]</scope>
    <source>
        <strain evidence="4 5">PTYR-5</strain>
    </source>
</reference>
<dbReference type="Gene3D" id="2.30.30.240">
    <property type="entry name" value="PRC-barrel domain"/>
    <property type="match status" value="1"/>
</dbReference>
<feature type="region of interest" description="Disordered" evidence="1">
    <location>
        <begin position="152"/>
        <end position="202"/>
    </location>
</feature>
<feature type="chain" id="PRO_5022790810" evidence="2">
    <location>
        <begin position="25"/>
        <end position="202"/>
    </location>
</feature>